<dbReference type="InterPro" id="IPR015168">
    <property type="entry name" value="SsuA/THI5"/>
</dbReference>
<dbReference type="GO" id="GO:0009228">
    <property type="term" value="P:thiamine biosynthetic process"/>
    <property type="evidence" value="ECO:0007669"/>
    <property type="project" value="InterPro"/>
</dbReference>
<evidence type="ECO:0000313" key="2">
    <source>
        <dbReference type="EMBL" id="SVA83913.1"/>
    </source>
</evidence>
<dbReference type="PANTHER" id="PTHR31528:SF3">
    <property type="entry name" value="THIAMINE BIOSYNTHESIS PROTEIN HI_0357-RELATED"/>
    <property type="match status" value="1"/>
</dbReference>
<protein>
    <recommendedName>
        <fullName evidence="1">SsuA/THI5-like domain-containing protein</fullName>
    </recommendedName>
</protein>
<dbReference type="Gene3D" id="3.40.190.10">
    <property type="entry name" value="Periplasmic binding protein-like II"/>
    <property type="match status" value="2"/>
</dbReference>
<reference evidence="2" key="1">
    <citation type="submission" date="2018-05" db="EMBL/GenBank/DDBJ databases">
        <authorList>
            <person name="Lanie J.A."/>
            <person name="Ng W.-L."/>
            <person name="Kazmierczak K.M."/>
            <person name="Andrzejewski T.M."/>
            <person name="Davidsen T.M."/>
            <person name="Wayne K.J."/>
            <person name="Tettelin H."/>
            <person name="Glass J.I."/>
            <person name="Rusch D."/>
            <person name="Podicherti R."/>
            <person name="Tsui H.-C.T."/>
            <person name="Winkler M.E."/>
        </authorList>
    </citation>
    <scope>NUCLEOTIDE SEQUENCE</scope>
</reference>
<name>A0A381Z542_9ZZZZ</name>
<dbReference type="CDD" id="cd13651">
    <property type="entry name" value="PBP2_ThiY"/>
    <property type="match status" value="1"/>
</dbReference>
<proteinExistence type="predicted"/>
<organism evidence="2">
    <name type="scientific">marine metagenome</name>
    <dbReference type="NCBI Taxonomy" id="408172"/>
    <lineage>
        <taxon>unclassified sequences</taxon>
        <taxon>metagenomes</taxon>
        <taxon>ecological metagenomes</taxon>
    </lineage>
</organism>
<dbReference type="EMBL" id="UINC01019846">
    <property type="protein sequence ID" value="SVA83913.1"/>
    <property type="molecule type" value="Genomic_DNA"/>
</dbReference>
<sequence length="290" mass="32158">MKKFILFTLLVFAQPLAAADKFSVILDWFVNPDHGPIIIARENGYFAEQDLEVDVIAPADAADPPKLVAAGRMDLAISYQPQLHLQVHEGLPLVRVGTLVATPLNCLLVVEDGPVKRIADLKGRKIAYTVAGVDEALLTAILGRHGLALSDVELVNVGWSLSPSLMSGQVAAVIGAYRNFELNQMEIEGIKGRCFYLEEEGLPAYDELIYVANSEDHDKEAIARFLAATEKATQYIVNHPEESWKIFSSTAKELQDELNRKAWVDTLPRFALRPAALDAGRYRRMERFLS</sequence>
<feature type="domain" description="SsuA/THI5-like" evidence="1">
    <location>
        <begin position="31"/>
        <end position="242"/>
    </location>
</feature>
<feature type="non-terminal residue" evidence="2">
    <location>
        <position position="290"/>
    </location>
</feature>
<gene>
    <name evidence="2" type="ORF">METZ01_LOCUS136767</name>
</gene>
<dbReference type="AlphaFoldDB" id="A0A381Z542"/>
<accession>A0A381Z542</accession>
<dbReference type="Pfam" id="PF09084">
    <property type="entry name" value="NMT1"/>
    <property type="match status" value="1"/>
</dbReference>
<dbReference type="InterPro" id="IPR027939">
    <property type="entry name" value="NMT1/THI5"/>
</dbReference>
<dbReference type="PANTHER" id="PTHR31528">
    <property type="entry name" value="4-AMINO-5-HYDROXYMETHYL-2-METHYLPYRIMIDINE PHOSPHATE SYNTHASE THI11-RELATED"/>
    <property type="match status" value="1"/>
</dbReference>
<evidence type="ECO:0000259" key="1">
    <source>
        <dbReference type="Pfam" id="PF09084"/>
    </source>
</evidence>
<dbReference type="SUPFAM" id="SSF53850">
    <property type="entry name" value="Periplasmic binding protein-like II"/>
    <property type="match status" value="1"/>
</dbReference>